<dbReference type="EMBL" id="QTSX02005767">
    <property type="protein sequence ID" value="KAJ9057789.1"/>
    <property type="molecule type" value="Genomic_DNA"/>
</dbReference>
<evidence type="ECO:0000313" key="1">
    <source>
        <dbReference type="EMBL" id="KAJ9057789.1"/>
    </source>
</evidence>
<keyword evidence="2" id="KW-1185">Reference proteome</keyword>
<proteinExistence type="predicted"/>
<organism evidence="1 2">
    <name type="scientific">Entomophthora muscae</name>
    <dbReference type="NCBI Taxonomy" id="34485"/>
    <lineage>
        <taxon>Eukaryota</taxon>
        <taxon>Fungi</taxon>
        <taxon>Fungi incertae sedis</taxon>
        <taxon>Zoopagomycota</taxon>
        <taxon>Entomophthoromycotina</taxon>
        <taxon>Entomophthoromycetes</taxon>
        <taxon>Entomophthorales</taxon>
        <taxon>Entomophthoraceae</taxon>
        <taxon>Entomophthora</taxon>
    </lineage>
</organism>
<reference evidence="1" key="1">
    <citation type="submission" date="2022-04" db="EMBL/GenBank/DDBJ databases">
        <title>Genome of the entomopathogenic fungus Entomophthora muscae.</title>
        <authorList>
            <person name="Elya C."/>
            <person name="Lovett B.R."/>
            <person name="Lee E."/>
            <person name="Macias A.M."/>
            <person name="Hajek A.E."/>
            <person name="De Bivort B.L."/>
            <person name="Kasson M.T."/>
            <person name="De Fine Licht H.H."/>
            <person name="Stajich J.E."/>
        </authorList>
    </citation>
    <scope>NUCLEOTIDE SEQUENCE</scope>
    <source>
        <strain evidence="1">Berkeley</strain>
    </source>
</reference>
<protein>
    <submittedName>
        <fullName evidence="1">Uncharacterized protein</fullName>
    </submittedName>
</protein>
<evidence type="ECO:0000313" key="2">
    <source>
        <dbReference type="Proteomes" id="UP001165960"/>
    </source>
</evidence>
<gene>
    <name evidence="1" type="ORF">DSO57_1019438</name>
</gene>
<accession>A0ACC2S5Y1</accession>
<dbReference type="Proteomes" id="UP001165960">
    <property type="component" value="Unassembled WGS sequence"/>
</dbReference>
<name>A0ACC2S5Y1_9FUNG</name>
<sequence length="205" mass="23302">MCWLVWMVAACAYCAVVVCLTIVSLRRKASILDRVQSNQRRHSTLRRDIRRLIMRVSLYCIIPVLTQVWFVVFKVHWHYTQSLNKTLVYLSVVGSGTRIDKPNLKDLPGFLNLLALFLDPAFANALRAIRKGPKYPDRPISSFSVSRASTYTLSDSFPTDNSRVDRLLSLLSLKAKHDPSLDVAFHKADSPIIDPIPEDSFVRSL</sequence>
<comment type="caution">
    <text evidence="1">The sequence shown here is derived from an EMBL/GenBank/DDBJ whole genome shotgun (WGS) entry which is preliminary data.</text>
</comment>